<evidence type="ECO:0000256" key="2">
    <source>
        <dbReference type="SAM" id="SignalP"/>
    </source>
</evidence>
<name>A0A1D7U6V3_9HYPH</name>
<feature type="region of interest" description="Disordered" evidence="1">
    <location>
        <begin position="23"/>
        <end position="59"/>
    </location>
</feature>
<sequence length="208" mass="23990">MKRIALIAASAAAAITASLALAQPLPPAGGSDRDRPQQERSDSRDDRRGESREQRAERMQARLTERLTKLRTDMKLKPEQVPLFDTVENVIKKGAEKRREGWAAMREQRETFRHADIMERLDMTSGRQAERAARTKELADAVRPLWTTLSDEQKTVARRAVREAMAEGRGMMQRMRERFEERRGGGRDRDDGDRGPRRWHEDGRDRRG</sequence>
<evidence type="ECO:0008006" key="5">
    <source>
        <dbReference type="Google" id="ProtNLM"/>
    </source>
</evidence>
<dbReference type="KEGG" id="bvv:BHK69_24120"/>
<evidence type="ECO:0000313" key="3">
    <source>
        <dbReference type="EMBL" id="AOO83115.1"/>
    </source>
</evidence>
<accession>A0A1D7U6V3</accession>
<dbReference type="AlphaFoldDB" id="A0A1D7U6V3"/>
<dbReference type="OrthoDB" id="8451554at2"/>
<dbReference type="Proteomes" id="UP000094969">
    <property type="component" value="Chromosome"/>
</dbReference>
<feature type="compositionally biased region" description="Basic and acidic residues" evidence="1">
    <location>
        <begin position="174"/>
        <end position="208"/>
    </location>
</feature>
<gene>
    <name evidence="3" type="ORF">BHK69_24120</name>
</gene>
<dbReference type="GO" id="GO:0042597">
    <property type="term" value="C:periplasmic space"/>
    <property type="evidence" value="ECO:0007669"/>
    <property type="project" value="InterPro"/>
</dbReference>
<proteinExistence type="predicted"/>
<feature type="chain" id="PRO_5009100064" description="LTXXQ motif family protein" evidence="2">
    <location>
        <begin position="23"/>
        <end position="208"/>
    </location>
</feature>
<protein>
    <recommendedName>
        <fullName evidence="5">LTXXQ motif family protein</fullName>
    </recommendedName>
</protein>
<reference evidence="3 4" key="1">
    <citation type="journal article" date="2015" name="Antonie Van Leeuwenhoek">
        <title>Bosea vaviloviae sp. nov., a new species of slow-growing rhizobia isolated from nodules of the relict species Vavilovia formosa (Stev.) Fed.</title>
        <authorList>
            <person name="Safronova V.I."/>
            <person name="Kuznetsova I.G."/>
            <person name="Sazanova A.L."/>
            <person name="Kimeklis A.K."/>
            <person name="Belimov A.A."/>
            <person name="Andronov E.E."/>
            <person name="Pinaev A.G."/>
            <person name="Chizhevskaya E.P."/>
            <person name="Pukhaev A.R."/>
            <person name="Popov K.P."/>
            <person name="Willems A."/>
            <person name="Tikhonovich I.A."/>
        </authorList>
    </citation>
    <scope>NUCLEOTIDE SEQUENCE [LARGE SCALE GENOMIC DNA]</scope>
    <source>
        <strain evidence="3 4">Vaf18</strain>
    </source>
</reference>
<keyword evidence="2" id="KW-0732">Signal</keyword>
<feature type="region of interest" description="Disordered" evidence="1">
    <location>
        <begin position="171"/>
        <end position="208"/>
    </location>
</feature>
<feature type="signal peptide" evidence="2">
    <location>
        <begin position="1"/>
        <end position="22"/>
    </location>
</feature>
<dbReference type="STRING" id="1526658.BHK69_24120"/>
<keyword evidence="4" id="KW-1185">Reference proteome</keyword>
<organism evidence="3 4">
    <name type="scientific">Bosea vaviloviae</name>
    <dbReference type="NCBI Taxonomy" id="1526658"/>
    <lineage>
        <taxon>Bacteria</taxon>
        <taxon>Pseudomonadati</taxon>
        <taxon>Pseudomonadota</taxon>
        <taxon>Alphaproteobacteria</taxon>
        <taxon>Hyphomicrobiales</taxon>
        <taxon>Boseaceae</taxon>
        <taxon>Bosea</taxon>
    </lineage>
</organism>
<evidence type="ECO:0000313" key="4">
    <source>
        <dbReference type="Proteomes" id="UP000094969"/>
    </source>
</evidence>
<dbReference type="RefSeq" id="WP_069692316.1">
    <property type="nucleotide sequence ID" value="NZ_CP017147.1"/>
</dbReference>
<evidence type="ECO:0000256" key="1">
    <source>
        <dbReference type="SAM" id="MobiDB-lite"/>
    </source>
</evidence>
<feature type="compositionally biased region" description="Basic and acidic residues" evidence="1">
    <location>
        <begin position="31"/>
        <end position="59"/>
    </location>
</feature>
<dbReference type="EMBL" id="CP017147">
    <property type="protein sequence ID" value="AOO83115.1"/>
    <property type="molecule type" value="Genomic_DNA"/>
</dbReference>